<evidence type="ECO:0000256" key="1">
    <source>
        <dbReference type="ARBA" id="ARBA00010820"/>
    </source>
</evidence>
<feature type="region of interest" description="Disordered" evidence="3">
    <location>
        <begin position="223"/>
        <end position="253"/>
    </location>
</feature>
<dbReference type="PANTHER" id="PTHR31662">
    <property type="entry name" value="BNAANNG10740D PROTEIN-RELATED"/>
    <property type="match status" value="1"/>
</dbReference>
<evidence type="ECO:0000259" key="4">
    <source>
        <dbReference type="Pfam" id="PF04504"/>
    </source>
</evidence>
<dbReference type="Proteomes" id="UP000813463">
    <property type="component" value="Chromosome 4"/>
</dbReference>
<evidence type="ECO:0000256" key="2">
    <source>
        <dbReference type="SAM" id="Coils"/>
    </source>
</evidence>
<accession>A0A9R0IGA0</accession>
<name>A0A9R0IGA0_SPIOL</name>
<feature type="region of interest" description="Disordered" evidence="3">
    <location>
        <begin position="86"/>
        <end position="109"/>
    </location>
</feature>
<feature type="coiled-coil region" evidence="2">
    <location>
        <begin position="161"/>
        <end position="188"/>
    </location>
</feature>
<evidence type="ECO:0000313" key="5">
    <source>
        <dbReference type="Proteomes" id="UP000813463"/>
    </source>
</evidence>
<organism evidence="5 6">
    <name type="scientific">Spinacia oleracea</name>
    <name type="common">Spinach</name>
    <dbReference type="NCBI Taxonomy" id="3562"/>
    <lineage>
        <taxon>Eukaryota</taxon>
        <taxon>Viridiplantae</taxon>
        <taxon>Streptophyta</taxon>
        <taxon>Embryophyta</taxon>
        <taxon>Tracheophyta</taxon>
        <taxon>Spermatophyta</taxon>
        <taxon>Magnoliopsida</taxon>
        <taxon>eudicotyledons</taxon>
        <taxon>Gunneridae</taxon>
        <taxon>Pentapetalae</taxon>
        <taxon>Caryophyllales</taxon>
        <taxon>Chenopodiaceae</taxon>
        <taxon>Chenopodioideae</taxon>
        <taxon>Anserineae</taxon>
        <taxon>Spinacia</taxon>
    </lineage>
</organism>
<dbReference type="InterPro" id="IPR053932">
    <property type="entry name" value="GeBP-like_DBD"/>
</dbReference>
<dbReference type="KEGG" id="soe:110788449"/>
<reference evidence="5" key="1">
    <citation type="journal article" date="2021" name="Nat. Commun.">
        <title>Genomic analyses provide insights into spinach domestication and the genetic basis of agronomic traits.</title>
        <authorList>
            <person name="Cai X."/>
            <person name="Sun X."/>
            <person name="Xu C."/>
            <person name="Sun H."/>
            <person name="Wang X."/>
            <person name="Ge C."/>
            <person name="Zhang Z."/>
            <person name="Wang Q."/>
            <person name="Fei Z."/>
            <person name="Jiao C."/>
            <person name="Wang Q."/>
        </authorList>
    </citation>
    <scope>NUCLEOTIDE SEQUENCE [LARGE SCALE GENOMIC DNA]</scope>
    <source>
        <strain evidence="5">cv. Varoflay</strain>
    </source>
</reference>
<feature type="compositionally biased region" description="Polar residues" evidence="3">
    <location>
        <begin position="232"/>
        <end position="245"/>
    </location>
</feature>
<dbReference type="AlphaFoldDB" id="A0A9R0IGA0"/>
<dbReference type="Pfam" id="PF04504">
    <property type="entry name" value="GeBP-like_DBD"/>
    <property type="match status" value="1"/>
</dbReference>
<evidence type="ECO:0000256" key="3">
    <source>
        <dbReference type="SAM" id="MobiDB-lite"/>
    </source>
</evidence>
<feature type="domain" description="Glabrous enhancer-binding protein-like DBD" evidence="4">
    <location>
        <begin position="117"/>
        <end position="214"/>
    </location>
</feature>
<protein>
    <submittedName>
        <fullName evidence="6">Probable transcription factor At3g04930 isoform X1</fullName>
    </submittedName>
</protein>
<dbReference type="PANTHER" id="PTHR31662:SF1">
    <property type="entry name" value="OS01G0249900 PROTEIN"/>
    <property type="match status" value="1"/>
</dbReference>
<feature type="compositionally biased region" description="Acidic residues" evidence="3">
    <location>
        <begin position="1"/>
        <end position="23"/>
    </location>
</feature>
<proteinExistence type="inferred from homology"/>
<dbReference type="RefSeq" id="XP_021848789.1">
    <property type="nucleotide sequence ID" value="XM_021993097.2"/>
</dbReference>
<feature type="region of interest" description="Disordered" evidence="3">
    <location>
        <begin position="1"/>
        <end position="52"/>
    </location>
</feature>
<comment type="similarity">
    <text evidence="1">Belongs to the GeBP family.</text>
</comment>
<evidence type="ECO:0000313" key="6">
    <source>
        <dbReference type="RefSeq" id="XP_021848789.1"/>
    </source>
</evidence>
<gene>
    <name evidence="6" type="primary">LOC110788449</name>
</gene>
<dbReference type="GO" id="GO:0005634">
    <property type="term" value="C:nucleus"/>
    <property type="evidence" value="ECO:0000318"/>
    <property type="project" value="GO_Central"/>
</dbReference>
<dbReference type="OrthoDB" id="669440at2759"/>
<keyword evidence="2" id="KW-0175">Coiled coil</keyword>
<dbReference type="GO" id="GO:0006355">
    <property type="term" value="P:regulation of DNA-templated transcription"/>
    <property type="evidence" value="ECO:0007669"/>
    <property type="project" value="InterPro"/>
</dbReference>
<reference evidence="6" key="2">
    <citation type="submission" date="2025-08" db="UniProtKB">
        <authorList>
            <consortium name="RefSeq"/>
        </authorList>
    </citation>
    <scope>IDENTIFICATION</scope>
    <source>
        <tissue evidence="6">Leaf</tissue>
    </source>
</reference>
<sequence length="476" mass="51141">MASEEDQPIYNDDDFDDDDDDSEPLNGGVPDDDVAVDSDSSSGEDSTIAGDSTAVTVAIPSSSTAISVAVPPPAPNSSSAVTIALPDPKRHRIDPLSSSSPIVNPEKKPIDDSRRLFQRLWTDEDEIELLQGFLDYTSGRGTTSSGHHHDTAAFYDQIKSKLQLEFNKNQLVEKLRRLKKKYRNVISKISSGKEFTFKSPHDQATFEISRKIWSNISPSFRGVAEFDDDDQNPNPNLTPGSNFASATPPRPPNSSFVVSHINLNNSATGMASTPMLLDQKAGSSGSYNHNNNNSNNNNAVGYDIMMSNLNSPAAKLSSRKRPRVGKVDEKFGRNVNLGGMVGGEGGNVIDNSNINNNNSNITSSSNINLGSTMQGLIEEAVRSCLSPMVKDLVSNTVNGTVFGGSVGGIKGVGALALNAVPLNFSGVSSAGSSGGDVMDEKWRNQQILELEVYSKRLELVQDQIKLSLEELRSMGS</sequence>
<dbReference type="GeneID" id="110788449"/>
<dbReference type="InterPro" id="IPR007592">
    <property type="entry name" value="GEBP"/>
</dbReference>
<keyword evidence="5" id="KW-1185">Reference proteome</keyword>
<feature type="compositionally biased region" description="Low complexity" evidence="3">
    <location>
        <begin position="37"/>
        <end position="46"/>
    </location>
</feature>